<evidence type="ECO:0000256" key="1">
    <source>
        <dbReference type="ARBA" id="ARBA00022723"/>
    </source>
</evidence>
<organism evidence="6 7">
    <name type="scientific">Nocardioides jiangsuensis</name>
    <dbReference type="NCBI Taxonomy" id="2866161"/>
    <lineage>
        <taxon>Bacteria</taxon>
        <taxon>Bacillati</taxon>
        <taxon>Actinomycetota</taxon>
        <taxon>Actinomycetes</taxon>
        <taxon>Propionibacteriales</taxon>
        <taxon>Nocardioidaceae</taxon>
        <taxon>Nocardioides</taxon>
    </lineage>
</organism>
<gene>
    <name evidence="6" type="ORF">K1X13_12065</name>
</gene>
<comment type="caution">
    <text evidence="6">The sequence shown here is derived from an EMBL/GenBank/DDBJ whole genome shotgun (WGS) entry which is preliminary data.</text>
</comment>
<reference evidence="6 7" key="1">
    <citation type="submission" date="2021-08" db="EMBL/GenBank/DDBJ databases">
        <title>Nocardioides bacterium WL0053 sp. nov., isolated from the sediment.</title>
        <authorList>
            <person name="Wang L."/>
            <person name="Zhang D."/>
            <person name="Zhang A."/>
        </authorList>
    </citation>
    <scope>NUCLEOTIDE SEQUENCE [LARGE SCALE GENOMIC DNA]</scope>
    <source>
        <strain evidence="6 7">WL0053</strain>
    </source>
</reference>
<sequence length="115" mass="12523">MDSHPDAVRRLAAERRETEQRLAALTGDFTAIVDASADSNADDEHDPEGSTIAFERSQVGALIVQAREHLAEIETAERRVSDGTYGTCERCGKAIAPGRLEARPVARTCIDCARR</sequence>
<dbReference type="PROSITE" id="PS51128">
    <property type="entry name" value="ZF_DKSA_2"/>
    <property type="match status" value="1"/>
</dbReference>
<dbReference type="InterPro" id="IPR000962">
    <property type="entry name" value="Znf_DskA_TraR"/>
</dbReference>
<proteinExistence type="predicted"/>
<feature type="zinc finger region" description="dksA C4-type" evidence="4">
    <location>
        <begin position="88"/>
        <end position="112"/>
    </location>
</feature>
<evidence type="ECO:0000256" key="2">
    <source>
        <dbReference type="ARBA" id="ARBA00022771"/>
    </source>
</evidence>
<evidence type="ECO:0000313" key="7">
    <source>
        <dbReference type="Proteomes" id="UP000754710"/>
    </source>
</evidence>
<accession>A0ABS7RKI2</accession>
<dbReference type="PROSITE" id="PS01102">
    <property type="entry name" value="ZF_DKSA_1"/>
    <property type="match status" value="1"/>
</dbReference>
<evidence type="ECO:0000313" key="6">
    <source>
        <dbReference type="EMBL" id="MBY9075558.1"/>
    </source>
</evidence>
<dbReference type="Proteomes" id="UP000754710">
    <property type="component" value="Unassembled WGS sequence"/>
</dbReference>
<dbReference type="InterPro" id="IPR020458">
    <property type="entry name" value="Znf_DskA_TraR_CS"/>
</dbReference>
<dbReference type="RefSeq" id="WP_221025291.1">
    <property type="nucleotide sequence ID" value="NZ_JAIEZQ010000002.1"/>
</dbReference>
<dbReference type="Pfam" id="PF01258">
    <property type="entry name" value="zf-dskA_traR"/>
    <property type="match status" value="1"/>
</dbReference>
<keyword evidence="3" id="KW-0862">Zinc</keyword>
<evidence type="ECO:0000256" key="4">
    <source>
        <dbReference type="PROSITE-ProRule" id="PRU00510"/>
    </source>
</evidence>
<evidence type="ECO:0000259" key="5">
    <source>
        <dbReference type="Pfam" id="PF01258"/>
    </source>
</evidence>
<feature type="domain" description="Zinc finger DksA/TraR C4-type" evidence="5">
    <location>
        <begin position="83"/>
        <end position="115"/>
    </location>
</feature>
<keyword evidence="1" id="KW-0479">Metal-binding</keyword>
<evidence type="ECO:0000256" key="3">
    <source>
        <dbReference type="ARBA" id="ARBA00022833"/>
    </source>
</evidence>
<protein>
    <submittedName>
        <fullName evidence="6">TraR/DksA C4-type zinc finger protein</fullName>
    </submittedName>
</protein>
<name>A0ABS7RKI2_9ACTN</name>
<dbReference type="SUPFAM" id="SSF57716">
    <property type="entry name" value="Glucocorticoid receptor-like (DNA-binding domain)"/>
    <property type="match status" value="1"/>
</dbReference>
<dbReference type="PANTHER" id="PTHR33823:SF4">
    <property type="entry name" value="GENERAL STRESS PROTEIN 16O"/>
    <property type="match status" value="1"/>
</dbReference>
<dbReference type="EMBL" id="JAIEZQ010000002">
    <property type="protein sequence ID" value="MBY9075558.1"/>
    <property type="molecule type" value="Genomic_DNA"/>
</dbReference>
<dbReference type="PANTHER" id="PTHR33823">
    <property type="entry name" value="RNA POLYMERASE-BINDING TRANSCRIPTION FACTOR DKSA-RELATED"/>
    <property type="match status" value="1"/>
</dbReference>
<keyword evidence="2" id="KW-0863">Zinc-finger</keyword>
<dbReference type="Gene3D" id="1.20.120.910">
    <property type="entry name" value="DksA, coiled-coil domain"/>
    <property type="match status" value="1"/>
</dbReference>
<keyword evidence="7" id="KW-1185">Reference proteome</keyword>